<dbReference type="SUPFAM" id="SSF51905">
    <property type="entry name" value="FAD/NAD(P)-binding domain"/>
    <property type="match status" value="1"/>
</dbReference>
<evidence type="ECO:0000313" key="3">
    <source>
        <dbReference type="EMBL" id="RPE27933.1"/>
    </source>
</evidence>
<organism evidence="3 4">
    <name type="scientific">Kitasatospora cineracea</name>
    <dbReference type="NCBI Taxonomy" id="88074"/>
    <lineage>
        <taxon>Bacteria</taxon>
        <taxon>Bacillati</taxon>
        <taxon>Actinomycetota</taxon>
        <taxon>Actinomycetes</taxon>
        <taxon>Kitasatosporales</taxon>
        <taxon>Streptomycetaceae</taxon>
        <taxon>Kitasatospora</taxon>
    </lineage>
</organism>
<dbReference type="GO" id="GO:0016491">
    <property type="term" value="F:oxidoreductase activity"/>
    <property type="evidence" value="ECO:0007669"/>
    <property type="project" value="InterPro"/>
</dbReference>
<name>A0A3N4R306_9ACTN</name>
<evidence type="ECO:0000259" key="2">
    <source>
        <dbReference type="Pfam" id="PF01593"/>
    </source>
</evidence>
<dbReference type="EMBL" id="RKQG01000003">
    <property type="protein sequence ID" value="RPE27933.1"/>
    <property type="molecule type" value="Genomic_DNA"/>
</dbReference>
<keyword evidence="4" id="KW-1185">Reference proteome</keyword>
<reference evidence="3 4" key="1">
    <citation type="submission" date="2018-11" db="EMBL/GenBank/DDBJ databases">
        <title>Sequencing the genomes of 1000 actinobacteria strains.</title>
        <authorList>
            <person name="Klenk H.-P."/>
        </authorList>
    </citation>
    <scope>NUCLEOTIDE SEQUENCE [LARGE SCALE GENOMIC DNA]</scope>
    <source>
        <strain evidence="3 4">DSM 44781</strain>
    </source>
</reference>
<dbReference type="PANTHER" id="PTHR43563">
    <property type="entry name" value="AMINE OXIDASE"/>
    <property type="match status" value="1"/>
</dbReference>
<comment type="similarity">
    <text evidence="1">Belongs to the flavin monoamine oxidase family.</text>
</comment>
<dbReference type="RefSeq" id="WP_123821426.1">
    <property type="nucleotide sequence ID" value="NZ_RKQG01000003.1"/>
</dbReference>
<dbReference type="Gene3D" id="3.50.50.60">
    <property type="entry name" value="FAD/NAD(P)-binding domain"/>
    <property type="match status" value="2"/>
</dbReference>
<comment type="caution">
    <text evidence="3">The sequence shown here is derived from an EMBL/GenBank/DDBJ whole genome shotgun (WGS) entry which is preliminary data.</text>
</comment>
<dbReference type="InterPro" id="IPR002937">
    <property type="entry name" value="Amino_oxidase"/>
</dbReference>
<dbReference type="InterPro" id="IPR050703">
    <property type="entry name" value="Flavin_MAO"/>
</dbReference>
<dbReference type="Pfam" id="PF13450">
    <property type="entry name" value="NAD_binding_8"/>
    <property type="match status" value="1"/>
</dbReference>
<accession>A0A3N4R306</accession>
<evidence type="ECO:0000256" key="1">
    <source>
        <dbReference type="ARBA" id="ARBA00005995"/>
    </source>
</evidence>
<dbReference type="SUPFAM" id="SSF54373">
    <property type="entry name" value="FAD-linked reductases, C-terminal domain"/>
    <property type="match status" value="1"/>
</dbReference>
<dbReference type="Proteomes" id="UP000266906">
    <property type="component" value="Unassembled WGS sequence"/>
</dbReference>
<dbReference type="Pfam" id="PF01593">
    <property type="entry name" value="Amino_oxidase"/>
    <property type="match status" value="1"/>
</dbReference>
<feature type="domain" description="Amine oxidase" evidence="2">
    <location>
        <begin position="111"/>
        <end position="352"/>
    </location>
</feature>
<protein>
    <submittedName>
        <fullName evidence="3">Monoamine oxidase</fullName>
    </submittedName>
</protein>
<gene>
    <name evidence="3" type="ORF">EDD38_7227</name>
</gene>
<proteinExistence type="inferred from homology"/>
<dbReference type="InterPro" id="IPR036188">
    <property type="entry name" value="FAD/NAD-bd_sf"/>
</dbReference>
<evidence type="ECO:0000313" key="4">
    <source>
        <dbReference type="Proteomes" id="UP000266906"/>
    </source>
</evidence>
<dbReference type="PANTHER" id="PTHR43563:SF1">
    <property type="entry name" value="AMINE OXIDASE [FLAVIN-CONTAINING] B"/>
    <property type="match status" value="1"/>
</dbReference>
<dbReference type="AlphaFoldDB" id="A0A3N4R306"/>
<sequence length="365" mass="38483">MPQHDDHDVIVVGAGASGLTAATGLRAAGLDTVVLEARGRVGGRLLSAPVPGPPAGRALDLGATWFWPGEDRVRALTDAHEIAAFDQHLDGDAVVQEAVGIRRLTGNLIDAPARRFTTGAQHLATALAAALPAGTLRLGTPVTAVRPDDPYGLTVHTPGGTLHARHLVLALPPALALERIDFADTLPADLARLARATPVWMGAAVKAVARYPRAFWREAGLAGAAFSRTGPLQEIHDMSGPDGTPAALFGFAHARTVHPGFEQAVTDQLARLFGPAAARPEHLYVQDWSTEEWTSPSTVAHLDDHSLFGHPRYRQPALDGRLHWASTETATRHAGHIEGALAAGERAARAVLAATATPAPDRENR</sequence>